<evidence type="ECO:0000313" key="3">
    <source>
        <dbReference type="Proteomes" id="UP000231143"/>
    </source>
</evidence>
<name>A0A2H0DY36_9BACT</name>
<feature type="compositionally biased region" description="Basic and acidic residues" evidence="1">
    <location>
        <begin position="130"/>
        <end position="147"/>
    </location>
</feature>
<evidence type="ECO:0008006" key="4">
    <source>
        <dbReference type="Google" id="ProtNLM"/>
    </source>
</evidence>
<protein>
    <recommendedName>
        <fullName evidence="4">Helix-turn-helix domain-containing protein</fullName>
    </recommendedName>
</protein>
<organism evidence="2 3">
    <name type="scientific">Candidatus Campbellbacteria bacterium CG22_combo_CG10-13_8_21_14_all_36_13</name>
    <dbReference type="NCBI Taxonomy" id="1974529"/>
    <lineage>
        <taxon>Bacteria</taxon>
        <taxon>Candidatus Campbelliibacteriota</taxon>
    </lineage>
</organism>
<dbReference type="Proteomes" id="UP000231143">
    <property type="component" value="Unassembled WGS sequence"/>
</dbReference>
<accession>A0A2H0DY36</accession>
<dbReference type="AlphaFoldDB" id="A0A2H0DY36"/>
<proteinExistence type="predicted"/>
<gene>
    <name evidence="2" type="ORF">COW81_02235</name>
</gene>
<evidence type="ECO:0000313" key="2">
    <source>
        <dbReference type="EMBL" id="PIP87084.1"/>
    </source>
</evidence>
<reference evidence="2 3" key="1">
    <citation type="submission" date="2017-09" db="EMBL/GenBank/DDBJ databases">
        <title>Depth-based differentiation of microbial function through sediment-hosted aquifers and enrichment of novel symbionts in the deep terrestrial subsurface.</title>
        <authorList>
            <person name="Probst A.J."/>
            <person name="Ladd B."/>
            <person name="Jarett J.K."/>
            <person name="Geller-Mcgrath D.E."/>
            <person name="Sieber C.M."/>
            <person name="Emerson J.B."/>
            <person name="Anantharaman K."/>
            <person name="Thomas B.C."/>
            <person name="Malmstrom R."/>
            <person name="Stieglmeier M."/>
            <person name="Klingl A."/>
            <person name="Woyke T."/>
            <person name="Ryan C.M."/>
            <person name="Banfield J.F."/>
        </authorList>
    </citation>
    <scope>NUCLEOTIDE SEQUENCE [LARGE SCALE GENOMIC DNA]</scope>
    <source>
        <strain evidence="2">CG22_combo_CG10-13_8_21_14_all_36_13</strain>
    </source>
</reference>
<dbReference type="EMBL" id="PCTT01000027">
    <property type="protein sequence ID" value="PIP87084.1"/>
    <property type="molecule type" value="Genomic_DNA"/>
</dbReference>
<feature type="region of interest" description="Disordered" evidence="1">
    <location>
        <begin position="103"/>
        <end position="156"/>
    </location>
</feature>
<evidence type="ECO:0000256" key="1">
    <source>
        <dbReference type="SAM" id="MobiDB-lite"/>
    </source>
</evidence>
<sequence>MEDDYIFVEGNRYISAKKAAEITGYTSDYIGQIAREGKVRSKKIGRIRFVEEGELKEYTIESDRKKNAINKLSKINVESTPKESPVIAPVGIAEGVLEVAVDGESQEVEPEKVQEQEVPSEEVNPTPTESDARVEEDLPDEDQQKEQEEQEEVEEKIPNTQEELVHVSVQDIEKPWDISVVTSKAGALLVALMIVFGPYIARETGAWAYIKDVSSVAYESFIFETENVAMALYQKTDSDGWFNTVFDSLQHTEMAARDAIATSFYGYMKAGEFLRNAPKEFAKRNTDKNIGDYMIGAVQSAFKSIKEDISN</sequence>
<comment type="caution">
    <text evidence="2">The sequence shown here is derived from an EMBL/GenBank/DDBJ whole genome shotgun (WGS) entry which is preliminary data.</text>
</comment>